<feature type="compositionally biased region" description="Polar residues" evidence="1">
    <location>
        <begin position="40"/>
        <end position="59"/>
    </location>
</feature>
<reference evidence="2 3" key="1">
    <citation type="submission" date="2019-07" db="EMBL/GenBank/DDBJ databases">
        <title>Whole genome shotgun sequence of Pseudonocardia sulfidoxydans NBRC 16205.</title>
        <authorList>
            <person name="Hosoyama A."/>
            <person name="Uohara A."/>
            <person name="Ohji S."/>
            <person name="Ichikawa N."/>
        </authorList>
    </citation>
    <scope>NUCLEOTIDE SEQUENCE [LARGE SCALE GENOMIC DNA]</scope>
    <source>
        <strain evidence="2 3">NBRC 16205</strain>
    </source>
</reference>
<dbReference type="EMBL" id="BJVJ01000086">
    <property type="protein sequence ID" value="GEL26346.1"/>
    <property type="molecule type" value="Genomic_DNA"/>
</dbReference>
<keyword evidence="3" id="KW-1185">Reference proteome</keyword>
<name>A0A511DNE2_9PSEU</name>
<dbReference type="RefSeq" id="WP_147114178.1">
    <property type="nucleotide sequence ID" value="NZ_BJVJ01000086.1"/>
</dbReference>
<protein>
    <submittedName>
        <fullName evidence="2">Uncharacterized protein</fullName>
    </submittedName>
</protein>
<feature type="compositionally biased region" description="Basic and acidic residues" evidence="1">
    <location>
        <begin position="62"/>
        <end position="72"/>
    </location>
</feature>
<dbReference type="Proteomes" id="UP000321685">
    <property type="component" value="Unassembled WGS sequence"/>
</dbReference>
<proteinExistence type="predicted"/>
<comment type="caution">
    <text evidence="2">The sequence shown here is derived from an EMBL/GenBank/DDBJ whole genome shotgun (WGS) entry which is preliminary data.</text>
</comment>
<sequence length="72" mass="7595">MTARTPSRRSVPAAATAAGADRPALNRAERRARRKGGDQPQRTIPGATSTRPGSVSTKPAHTRTDFAARRSG</sequence>
<feature type="region of interest" description="Disordered" evidence="1">
    <location>
        <begin position="1"/>
        <end position="72"/>
    </location>
</feature>
<feature type="compositionally biased region" description="Low complexity" evidence="1">
    <location>
        <begin position="13"/>
        <end position="23"/>
    </location>
</feature>
<dbReference type="AlphaFoldDB" id="A0A511DNE2"/>
<evidence type="ECO:0000313" key="2">
    <source>
        <dbReference type="EMBL" id="GEL26346.1"/>
    </source>
</evidence>
<accession>A0A511DNE2</accession>
<evidence type="ECO:0000256" key="1">
    <source>
        <dbReference type="SAM" id="MobiDB-lite"/>
    </source>
</evidence>
<organism evidence="2 3">
    <name type="scientific">Pseudonocardia sulfidoxydans NBRC 16205</name>
    <dbReference type="NCBI Taxonomy" id="1223511"/>
    <lineage>
        <taxon>Bacteria</taxon>
        <taxon>Bacillati</taxon>
        <taxon>Actinomycetota</taxon>
        <taxon>Actinomycetes</taxon>
        <taxon>Pseudonocardiales</taxon>
        <taxon>Pseudonocardiaceae</taxon>
        <taxon>Pseudonocardia</taxon>
    </lineage>
</organism>
<gene>
    <name evidence="2" type="ORF">PSU4_53000</name>
</gene>
<dbReference type="OrthoDB" id="9891819at2"/>
<evidence type="ECO:0000313" key="3">
    <source>
        <dbReference type="Proteomes" id="UP000321685"/>
    </source>
</evidence>